<keyword evidence="1" id="KW-0547">Nucleotide-binding</keyword>
<dbReference type="Gene3D" id="3.40.50.300">
    <property type="entry name" value="P-loop containing nucleotide triphosphate hydrolases"/>
    <property type="match status" value="1"/>
</dbReference>
<comment type="caution">
    <text evidence="1">The sequence shown here is derived from an EMBL/GenBank/DDBJ whole genome shotgun (WGS) entry which is preliminary data.</text>
</comment>
<organism evidence="1 2">
    <name type="scientific">candidate division WWE3 bacterium</name>
    <dbReference type="NCBI Taxonomy" id="2053526"/>
    <lineage>
        <taxon>Bacteria</taxon>
        <taxon>Katanobacteria</taxon>
    </lineage>
</organism>
<proteinExistence type="predicted"/>
<evidence type="ECO:0000313" key="2">
    <source>
        <dbReference type="Proteomes" id="UP000590542"/>
    </source>
</evidence>
<dbReference type="SUPFAM" id="SSF52540">
    <property type="entry name" value="P-loop containing nucleoside triphosphate hydrolases"/>
    <property type="match status" value="1"/>
</dbReference>
<dbReference type="AlphaFoldDB" id="A0A7X9HTM2"/>
<dbReference type="InterPro" id="IPR027417">
    <property type="entry name" value="P-loop_NTPase"/>
</dbReference>
<keyword evidence="1" id="KW-0067">ATP-binding</keyword>
<dbReference type="GO" id="GO:0005524">
    <property type="term" value="F:ATP binding"/>
    <property type="evidence" value="ECO:0007669"/>
    <property type="project" value="UniProtKB-KW"/>
</dbReference>
<sequence length="218" mass="25407">MLRKLLGFLKTYLHLYTPDNTNRLDKVISDLVGCQPQIYKKIFVMTVGYSKSGKTTLIKHNKTLSSLFRLSTTDIHDRLNAEFSFLRDDNTVNGRAYWERQYLTRIVRKKVLRKVFAQGIGVINDSANLSRYERKERLSIAKKNGYKTIIVWVVCDEKELIKKLEEADDLLAESGKEKTWLRLYQEVQKKRFNPPLCVEADEVVKFESAKDDPEAILQ</sequence>
<dbReference type="EMBL" id="JAAZNV010000006">
    <property type="protein sequence ID" value="NMB91553.1"/>
    <property type="molecule type" value="Genomic_DNA"/>
</dbReference>
<gene>
    <name evidence="1" type="ORF">GYA37_01740</name>
</gene>
<name>A0A7X9HTM2_UNCKA</name>
<dbReference type="Proteomes" id="UP000590542">
    <property type="component" value="Unassembled WGS sequence"/>
</dbReference>
<accession>A0A7X9HTM2</accession>
<dbReference type="Pfam" id="PF13671">
    <property type="entry name" value="AAA_33"/>
    <property type="match status" value="1"/>
</dbReference>
<evidence type="ECO:0000313" key="1">
    <source>
        <dbReference type="EMBL" id="NMB91553.1"/>
    </source>
</evidence>
<protein>
    <submittedName>
        <fullName evidence="1">ATP-binding protein</fullName>
    </submittedName>
</protein>
<reference evidence="1 2" key="1">
    <citation type="journal article" date="2020" name="Biotechnol. Biofuels">
        <title>New insights from the biogas microbiome by comprehensive genome-resolved metagenomics of nearly 1600 species originating from multiple anaerobic digesters.</title>
        <authorList>
            <person name="Campanaro S."/>
            <person name="Treu L."/>
            <person name="Rodriguez-R L.M."/>
            <person name="Kovalovszki A."/>
            <person name="Ziels R.M."/>
            <person name="Maus I."/>
            <person name="Zhu X."/>
            <person name="Kougias P.G."/>
            <person name="Basile A."/>
            <person name="Luo G."/>
            <person name="Schluter A."/>
            <person name="Konstantinidis K.T."/>
            <person name="Angelidaki I."/>
        </authorList>
    </citation>
    <scope>NUCLEOTIDE SEQUENCE [LARGE SCALE GENOMIC DNA]</scope>
    <source>
        <strain evidence="1">AS27yjCOA_202</strain>
    </source>
</reference>